<dbReference type="Proteomes" id="UP001357223">
    <property type="component" value="Chromosome"/>
</dbReference>
<reference evidence="1 2" key="1">
    <citation type="submission" date="2023-10" db="EMBL/GenBank/DDBJ databases">
        <title>Niallia locisalis sp.nov. isolated from a salt pond sample.</title>
        <authorList>
            <person name="Li X.-J."/>
            <person name="Dong L."/>
        </authorList>
    </citation>
    <scope>NUCLEOTIDE SEQUENCE [LARGE SCALE GENOMIC DNA]</scope>
    <source>
        <strain evidence="1 2">DSM 29761</strain>
    </source>
</reference>
<organism evidence="1 2">
    <name type="scientific">Niallia oryzisoli</name>
    <dbReference type="NCBI Taxonomy" id="1737571"/>
    <lineage>
        <taxon>Bacteria</taxon>
        <taxon>Bacillati</taxon>
        <taxon>Bacillota</taxon>
        <taxon>Bacilli</taxon>
        <taxon>Bacillales</taxon>
        <taxon>Bacillaceae</taxon>
        <taxon>Niallia</taxon>
    </lineage>
</organism>
<accession>A0ABZ2CFR4</accession>
<dbReference type="RefSeq" id="WP_338449559.1">
    <property type="nucleotide sequence ID" value="NZ_CP137640.1"/>
</dbReference>
<keyword evidence="2" id="KW-1185">Reference proteome</keyword>
<evidence type="ECO:0000313" key="1">
    <source>
        <dbReference type="EMBL" id="WVX80628.1"/>
    </source>
</evidence>
<sequence>MNLNGVGNISEKIDFFMSLIQQDMEHYEKQSDKIKEWVLSSKPSLSETEAELLEELCEEYLTKSFLQYEAMKEFQKTLFSNGY</sequence>
<dbReference type="EMBL" id="CP137640">
    <property type="protein sequence ID" value="WVX80628.1"/>
    <property type="molecule type" value="Genomic_DNA"/>
</dbReference>
<name>A0ABZ2CFR4_9BACI</name>
<gene>
    <name evidence="1" type="ORF">R4Z09_25855</name>
</gene>
<protein>
    <submittedName>
        <fullName evidence="1">Uncharacterized protein</fullName>
    </submittedName>
</protein>
<evidence type="ECO:0000313" key="2">
    <source>
        <dbReference type="Proteomes" id="UP001357223"/>
    </source>
</evidence>
<proteinExistence type="predicted"/>